<dbReference type="AlphaFoldDB" id="R0KKB4"/>
<feature type="compositionally biased region" description="Low complexity" evidence="1">
    <location>
        <begin position="477"/>
        <end position="504"/>
    </location>
</feature>
<gene>
    <name evidence="2" type="ORF">SETTUDRAFT_37239</name>
</gene>
<name>R0KKB4_EXST2</name>
<feature type="compositionally biased region" description="Polar residues" evidence="1">
    <location>
        <begin position="339"/>
        <end position="362"/>
    </location>
</feature>
<sequence length="594" mass="66298">MVPLRRPSQRSRRSFDERNAYAWQDERDNRIMTATFPIHPIASMQAPFEESMLDATGETGHVPFVSPKKGVKTRQQLLCREEKALEPSWNFTYSCHWRHNPQGKFHTLTKTIAQIIFGVHLLHQHLEKSVADVADILLKHVNELDSFLQRANEDLESSMKDMLFRHKCLKVPMEHVNEFDRLLEDRSYRAQLLEGNVVIERTIGRMSTLLNDYLIDINVFREANQELDMYLADVGDAWTYRNEDIGRIYSAMCGNTGGWSQFLQSLVAKAERLGVVLVQVSSYCNEIEKRCGAASRRSLIATRTSSRNSSNSRDGRSFRNFANNKPLPTPPPERPPFMSASSSGRETPASLGTPQRQSTIKAKTQHHPETANAPDSATETPKRSEDSSSVSAKSTADVEGRRQADQPEFYQEFWYNDDQRGRATPLAKPRSTHQLAGHQQSSAPSNLVAEEQSSATRHTYAKPGNDDCSPPLTGKDSAYSSVSSASAMSPDYASPRSASSMSSRQTAQFGLFPSRNLSAPKSPASNQLGSTAASPALEQSDSFLKPADLPHRPHTSLSSYADVLPKRLSKRSSFTSLKRLFTKKKSGDIESIAE</sequence>
<keyword evidence="3" id="KW-1185">Reference proteome</keyword>
<reference evidence="2 3" key="1">
    <citation type="journal article" date="2012" name="PLoS Pathog.">
        <title>Diverse lifestyles and strategies of plant pathogenesis encoded in the genomes of eighteen Dothideomycetes fungi.</title>
        <authorList>
            <person name="Ohm R.A."/>
            <person name="Feau N."/>
            <person name="Henrissat B."/>
            <person name="Schoch C.L."/>
            <person name="Horwitz B.A."/>
            <person name="Barry K.W."/>
            <person name="Condon B.J."/>
            <person name="Copeland A.C."/>
            <person name="Dhillon B."/>
            <person name="Glaser F."/>
            <person name="Hesse C.N."/>
            <person name="Kosti I."/>
            <person name="LaButti K."/>
            <person name="Lindquist E.A."/>
            <person name="Lucas S."/>
            <person name="Salamov A.A."/>
            <person name="Bradshaw R.E."/>
            <person name="Ciuffetti L."/>
            <person name="Hamelin R.C."/>
            <person name="Kema G.H.J."/>
            <person name="Lawrence C."/>
            <person name="Scott J.A."/>
            <person name="Spatafora J.W."/>
            <person name="Turgeon B.G."/>
            <person name="de Wit P.J.G.M."/>
            <person name="Zhong S."/>
            <person name="Goodwin S.B."/>
            <person name="Grigoriev I.V."/>
        </authorList>
    </citation>
    <scope>NUCLEOTIDE SEQUENCE [LARGE SCALE GENOMIC DNA]</scope>
    <source>
        <strain evidence="3">28A</strain>
    </source>
</reference>
<feature type="region of interest" description="Disordered" evidence="1">
    <location>
        <begin position="301"/>
        <end position="560"/>
    </location>
</feature>
<reference evidence="2 3" key="2">
    <citation type="journal article" date="2013" name="PLoS Genet.">
        <title>Comparative genome structure, secondary metabolite, and effector coding capacity across Cochliobolus pathogens.</title>
        <authorList>
            <person name="Condon B.J."/>
            <person name="Leng Y."/>
            <person name="Wu D."/>
            <person name="Bushley K.E."/>
            <person name="Ohm R.A."/>
            <person name="Otillar R."/>
            <person name="Martin J."/>
            <person name="Schackwitz W."/>
            <person name="Grimwood J."/>
            <person name="MohdZainudin N."/>
            <person name="Xue C."/>
            <person name="Wang R."/>
            <person name="Manning V.A."/>
            <person name="Dhillon B."/>
            <person name="Tu Z.J."/>
            <person name="Steffenson B.J."/>
            <person name="Salamov A."/>
            <person name="Sun H."/>
            <person name="Lowry S."/>
            <person name="LaButti K."/>
            <person name="Han J."/>
            <person name="Copeland A."/>
            <person name="Lindquist E."/>
            <person name="Barry K."/>
            <person name="Schmutz J."/>
            <person name="Baker S.E."/>
            <person name="Ciuffetti L.M."/>
            <person name="Grigoriev I.V."/>
            <person name="Zhong S."/>
            <person name="Turgeon B.G."/>
        </authorList>
    </citation>
    <scope>NUCLEOTIDE SEQUENCE [LARGE SCALE GENOMIC DNA]</scope>
    <source>
        <strain evidence="3">28A</strain>
    </source>
</reference>
<feature type="compositionally biased region" description="Low complexity" evidence="1">
    <location>
        <begin position="303"/>
        <end position="312"/>
    </location>
</feature>
<evidence type="ECO:0000313" key="3">
    <source>
        <dbReference type="Proteomes" id="UP000016935"/>
    </source>
</evidence>
<organism evidence="2 3">
    <name type="scientific">Exserohilum turcicum (strain 28A)</name>
    <name type="common">Northern leaf blight fungus</name>
    <name type="synonym">Setosphaeria turcica</name>
    <dbReference type="NCBI Taxonomy" id="671987"/>
    <lineage>
        <taxon>Eukaryota</taxon>
        <taxon>Fungi</taxon>
        <taxon>Dikarya</taxon>
        <taxon>Ascomycota</taxon>
        <taxon>Pezizomycotina</taxon>
        <taxon>Dothideomycetes</taxon>
        <taxon>Pleosporomycetidae</taxon>
        <taxon>Pleosporales</taxon>
        <taxon>Pleosporineae</taxon>
        <taxon>Pleosporaceae</taxon>
        <taxon>Exserohilum</taxon>
    </lineage>
</organism>
<dbReference type="EMBL" id="KB908504">
    <property type="protein sequence ID" value="EOA89569.1"/>
    <property type="molecule type" value="Genomic_DNA"/>
</dbReference>
<dbReference type="RefSeq" id="XP_008022446.1">
    <property type="nucleotide sequence ID" value="XM_008024255.1"/>
</dbReference>
<protein>
    <submittedName>
        <fullName evidence="2">Uncharacterized protein</fullName>
    </submittedName>
</protein>
<feature type="compositionally biased region" description="Polar residues" evidence="1">
    <location>
        <begin position="515"/>
        <end position="542"/>
    </location>
</feature>
<dbReference type="HOGENOM" id="CLU_465394_0_0_1"/>
<feature type="compositionally biased region" description="Polar residues" evidence="1">
    <location>
        <begin position="432"/>
        <end position="457"/>
    </location>
</feature>
<feature type="compositionally biased region" description="Basic and acidic residues" evidence="1">
    <location>
        <begin position="396"/>
        <end position="405"/>
    </location>
</feature>
<dbReference type="STRING" id="671987.R0KKB4"/>
<evidence type="ECO:0000256" key="1">
    <source>
        <dbReference type="SAM" id="MobiDB-lite"/>
    </source>
</evidence>
<accession>R0KKB4</accession>
<proteinExistence type="predicted"/>
<dbReference type="GeneID" id="19404229"/>
<dbReference type="eggNOG" id="ENOG502S1K8">
    <property type="taxonomic scope" value="Eukaryota"/>
</dbReference>
<dbReference type="Proteomes" id="UP000016935">
    <property type="component" value="Unassembled WGS sequence"/>
</dbReference>
<dbReference type="OrthoDB" id="5389734at2759"/>
<evidence type="ECO:0000313" key="2">
    <source>
        <dbReference type="EMBL" id="EOA89569.1"/>
    </source>
</evidence>